<dbReference type="PANTHER" id="PTHR13789:SF309">
    <property type="entry name" value="PUTATIVE (AFU_ORTHOLOGUE AFUA_6G14510)-RELATED"/>
    <property type="match status" value="1"/>
</dbReference>
<dbReference type="EMBL" id="ML213514">
    <property type="protein sequence ID" value="TFK50082.1"/>
    <property type="molecule type" value="Genomic_DNA"/>
</dbReference>
<dbReference type="GO" id="GO:0004497">
    <property type="term" value="F:monooxygenase activity"/>
    <property type="evidence" value="ECO:0007669"/>
    <property type="project" value="UniProtKB-KW"/>
</dbReference>
<evidence type="ECO:0000256" key="5">
    <source>
        <dbReference type="ARBA" id="ARBA00023033"/>
    </source>
</evidence>
<dbReference type="InterPro" id="IPR002938">
    <property type="entry name" value="FAD-bd"/>
</dbReference>
<keyword evidence="2" id="KW-0285">Flavoprotein</keyword>
<evidence type="ECO:0000313" key="7">
    <source>
        <dbReference type="EMBL" id="TFK50082.1"/>
    </source>
</evidence>
<evidence type="ECO:0000256" key="4">
    <source>
        <dbReference type="ARBA" id="ARBA00023002"/>
    </source>
</evidence>
<organism evidence="7 8">
    <name type="scientific">Heliocybe sulcata</name>
    <dbReference type="NCBI Taxonomy" id="5364"/>
    <lineage>
        <taxon>Eukaryota</taxon>
        <taxon>Fungi</taxon>
        <taxon>Dikarya</taxon>
        <taxon>Basidiomycota</taxon>
        <taxon>Agaricomycotina</taxon>
        <taxon>Agaricomycetes</taxon>
        <taxon>Gloeophyllales</taxon>
        <taxon>Gloeophyllaceae</taxon>
        <taxon>Heliocybe</taxon>
    </lineage>
</organism>
<dbReference type="Gene3D" id="3.50.50.60">
    <property type="entry name" value="FAD/NAD(P)-binding domain"/>
    <property type="match status" value="1"/>
</dbReference>
<feature type="domain" description="FAD-binding" evidence="6">
    <location>
        <begin position="3"/>
        <end position="232"/>
    </location>
</feature>
<dbReference type="OrthoDB" id="47494at2759"/>
<dbReference type="PRINTS" id="PR00420">
    <property type="entry name" value="RNGMNOXGNASE"/>
</dbReference>
<dbReference type="AlphaFoldDB" id="A0A5C3MYY1"/>
<evidence type="ECO:0000259" key="6">
    <source>
        <dbReference type="Pfam" id="PF01494"/>
    </source>
</evidence>
<keyword evidence="4" id="KW-0560">Oxidoreductase</keyword>
<dbReference type="STRING" id="5364.A0A5C3MYY1"/>
<comment type="similarity">
    <text evidence="1">Belongs to the paxM FAD-dependent monooxygenase family.</text>
</comment>
<keyword evidence="8" id="KW-1185">Reference proteome</keyword>
<dbReference type="SUPFAM" id="SSF51905">
    <property type="entry name" value="FAD/NAD(P)-binding domain"/>
    <property type="match status" value="1"/>
</dbReference>
<dbReference type="GO" id="GO:0071949">
    <property type="term" value="F:FAD binding"/>
    <property type="evidence" value="ECO:0007669"/>
    <property type="project" value="InterPro"/>
</dbReference>
<dbReference type="PANTHER" id="PTHR13789">
    <property type="entry name" value="MONOOXYGENASE"/>
    <property type="match status" value="1"/>
</dbReference>
<protein>
    <submittedName>
        <fullName evidence="7">FAD/NAD(P)-binding domain-containing protein</fullName>
    </submittedName>
</protein>
<dbReference type="Proteomes" id="UP000305948">
    <property type="component" value="Unassembled WGS sequence"/>
</dbReference>
<evidence type="ECO:0000256" key="3">
    <source>
        <dbReference type="ARBA" id="ARBA00022827"/>
    </source>
</evidence>
<keyword evidence="5" id="KW-0503">Monooxygenase</keyword>
<name>A0A5C3MYY1_9AGAM</name>
<gene>
    <name evidence="7" type="ORF">OE88DRAFT_1661618</name>
</gene>
<accession>A0A5C3MYY1</accession>
<dbReference type="InterPro" id="IPR050493">
    <property type="entry name" value="FAD-dep_Monooxygenase_BioMet"/>
</dbReference>
<dbReference type="InterPro" id="IPR036188">
    <property type="entry name" value="FAD/NAD-bd_sf"/>
</dbReference>
<keyword evidence="3" id="KW-0274">FAD</keyword>
<sequence>MHIIVIGAGVAGCSSFLFLRKYLGTERHTIRLFESYTNPLDTQNVIGGGLSLAPNGVRTISLLGVGIVQRVVSSGFECSHAEVRSGAKGSKLGRIYMGSRARYGWPNLLIHRASVHEALLAEALSQDAEDGNIQFGKKVASIERVEETGQLQVTFEDGTAERADLIIGADGVHSKVRDLVTDQETRPEYQGLTGLGGLVDLSVLAPYLAGAEDPCIMTFGEKGWFGVAPCGIRRERITADAKVSAEATGPGKNEAMWWSVYSSEEVPPRDTPQSVIKAQLVSRFGDYEGAVGRIVNALDTGEEGIGKVRLLPRFTMPFLKEWHKTSEAGKASVVLVGDAAHIQPPESGQGVSFAMEDSAALAMLLKHYLDANDNAVKSVQQALSDYTELRKPRVEAIILEALSRADHKKEKGPWEKWAMDWVMWLYFKTATEAQNDLESKYNVEEAVRSYLQAKGKKI</sequence>
<evidence type="ECO:0000256" key="1">
    <source>
        <dbReference type="ARBA" id="ARBA00007992"/>
    </source>
</evidence>
<feature type="domain" description="FAD-binding" evidence="6">
    <location>
        <begin position="332"/>
        <end position="398"/>
    </location>
</feature>
<proteinExistence type="inferred from homology"/>
<evidence type="ECO:0000313" key="8">
    <source>
        <dbReference type="Proteomes" id="UP000305948"/>
    </source>
</evidence>
<evidence type="ECO:0000256" key="2">
    <source>
        <dbReference type="ARBA" id="ARBA00022630"/>
    </source>
</evidence>
<dbReference type="Pfam" id="PF01494">
    <property type="entry name" value="FAD_binding_3"/>
    <property type="match status" value="2"/>
</dbReference>
<reference evidence="7 8" key="1">
    <citation type="journal article" date="2019" name="Nat. Ecol. Evol.">
        <title>Megaphylogeny resolves global patterns of mushroom evolution.</title>
        <authorList>
            <person name="Varga T."/>
            <person name="Krizsan K."/>
            <person name="Foldi C."/>
            <person name="Dima B."/>
            <person name="Sanchez-Garcia M."/>
            <person name="Sanchez-Ramirez S."/>
            <person name="Szollosi G.J."/>
            <person name="Szarkandi J.G."/>
            <person name="Papp V."/>
            <person name="Albert L."/>
            <person name="Andreopoulos W."/>
            <person name="Angelini C."/>
            <person name="Antonin V."/>
            <person name="Barry K.W."/>
            <person name="Bougher N.L."/>
            <person name="Buchanan P."/>
            <person name="Buyck B."/>
            <person name="Bense V."/>
            <person name="Catcheside P."/>
            <person name="Chovatia M."/>
            <person name="Cooper J."/>
            <person name="Damon W."/>
            <person name="Desjardin D."/>
            <person name="Finy P."/>
            <person name="Geml J."/>
            <person name="Haridas S."/>
            <person name="Hughes K."/>
            <person name="Justo A."/>
            <person name="Karasinski D."/>
            <person name="Kautmanova I."/>
            <person name="Kiss B."/>
            <person name="Kocsube S."/>
            <person name="Kotiranta H."/>
            <person name="LaButti K.M."/>
            <person name="Lechner B.E."/>
            <person name="Liimatainen K."/>
            <person name="Lipzen A."/>
            <person name="Lukacs Z."/>
            <person name="Mihaltcheva S."/>
            <person name="Morgado L.N."/>
            <person name="Niskanen T."/>
            <person name="Noordeloos M.E."/>
            <person name="Ohm R.A."/>
            <person name="Ortiz-Santana B."/>
            <person name="Ovrebo C."/>
            <person name="Racz N."/>
            <person name="Riley R."/>
            <person name="Savchenko A."/>
            <person name="Shiryaev A."/>
            <person name="Soop K."/>
            <person name="Spirin V."/>
            <person name="Szebenyi C."/>
            <person name="Tomsovsky M."/>
            <person name="Tulloss R.E."/>
            <person name="Uehling J."/>
            <person name="Grigoriev I.V."/>
            <person name="Vagvolgyi C."/>
            <person name="Papp T."/>
            <person name="Martin F.M."/>
            <person name="Miettinen O."/>
            <person name="Hibbett D.S."/>
            <person name="Nagy L.G."/>
        </authorList>
    </citation>
    <scope>NUCLEOTIDE SEQUENCE [LARGE SCALE GENOMIC DNA]</scope>
    <source>
        <strain evidence="7 8">OMC1185</strain>
    </source>
</reference>